<protein>
    <submittedName>
        <fullName evidence="2">Uncharacterized protein</fullName>
    </submittedName>
</protein>
<feature type="compositionally biased region" description="Low complexity" evidence="1">
    <location>
        <begin position="10"/>
        <end position="27"/>
    </location>
</feature>
<keyword evidence="3" id="KW-1185">Reference proteome</keyword>
<sequence length="350" mass="39199">MATKRLLSAPTTPSWPSSNVVPSSSDTTLVGASSPVLRSQTLPPVRPDFFNQAEKLARMTLELKVHKLVGQINSLAADVVQLKTMTKDNDAFCRQHAGRMEKVCHETEAARALAESCMQLRDGDKVDVQDYVRRQVRPVVKEVYGMKSVVEELRGKMALVPTLAEANAVLAAVRVQREACEVARGDVSGECQLGLFALDDMGGGWGQEREEKMEQNCSHADFGGVTPGCARSKNQRARIEETIRSTRRWHMDHKTTTLTDAEFIAKYLRKQSRRDPGMAVYLQRAIWKRVKARDTAQDVTNTGPSRRPQSLEEFCKHVTWDDVKRAVEDVLVRRVYGPAAESLSQMQMEQ</sequence>
<evidence type="ECO:0000313" key="2">
    <source>
        <dbReference type="EMBL" id="KAG6000088.1"/>
    </source>
</evidence>
<dbReference type="EMBL" id="SRPW01001569">
    <property type="protein sequence ID" value="KAG6000088.1"/>
    <property type="molecule type" value="Genomic_DNA"/>
</dbReference>
<organism evidence="2 3">
    <name type="scientific">Claviceps pusilla</name>
    <dbReference type="NCBI Taxonomy" id="123648"/>
    <lineage>
        <taxon>Eukaryota</taxon>
        <taxon>Fungi</taxon>
        <taxon>Dikarya</taxon>
        <taxon>Ascomycota</taxon>
        <taxon>Pezizomycotina</taxon>
        <taxon>Sordariomycetes</taxon>
        <taxon>Hypocreomycetidae</taxon>
        <taxon>Hypocreales</taxon>
        <taxon>Clavicipitaceae</taxon>
        <taxon>Claviceps</taxon>
    </lineage>
</organism>
<evidence type="ECO:0000313" key="3">
    <source>
        <dbReference type="Proteomes" id="UP000748025"/>
    </source>
</evidence>
<dbReference type="Proteomes" id="UP000748025">
    <property type="component" value="Unassembled WGS sequence"/>
</dbReference>
<dbReference type="OrthoDB" id="6423603at2759"/>
<comment type="caution">
    <text evidence="2">The sequence shown here is derived from an EMBL/GenBank/DDBJ whole genome shotgun (WGS) entry which is preliminary data.</text>
</comment>
<name>A0A9P7N838_9HYPO</name>
<evidence type="ECO:0000256" key="1">
    <source>
        <dbReference type="SAM" id="MobiDB-lite"/>
    </source>
</evidence>
<accession>A0A9P7N838</accession>
<gene>
    <name evidence="2" type="ORF">E4U43_001697</name>
</gene>
<dbReference type="AlphaFoldDB" id="A0A9P7N838"/>
<proteinExistence type="predicted"/>
<feature type="region of interest" description="Disordered" evidence="1">
    <location>
        <begin position="1"/>
        <end position="27"/>
    </location>
</feature>
<reference evidence="2" key="1">
    <citation type="journal article" date="2020" name="bioRxiv">
        <title>Whole genome comparisons of ergot fungi reveals the divergence and evolution of species within the genus Claviceps are the result of varying mechanisms driving genome evolution and host range expansion.</title>
        <authorList>
            <person name="Wyka S.A."/>
            <person name="Mondo S.J."/>
            <person name="Liu M."/>
            <person name="Dettman J."/>
            <person name="Nalam V."/>
            <person name="Broders K.D."/>
        </authorList>
    </citation>
    <scope>NUCLEOTIDE SEQUENCE</scope>
    <source>
        <strain evidence="2">CCC 602</strain>
    </source>
</reference>